<dbReference type="Proteomes" id="UP000485058">
    <property type="component" value="Unassembled WGS sequence"/>
</dbReference>
<proteinExistence type="predicted"/>
<comment type="caution">
    <text evidence="2">The sequence shown here is derived from an EMBL/GenBank/DDBJ whole genome shotgun (WGS) entry which is preliminary data.</text>
</comment>
<dbReference type="AlphaFoldDB" id="A0A699ZHQ2"/>
<organism evidence="2 3">
    <name type="scientific">Haematococcus lacustris</name>
    <name type="common">Green alga</name>
    <name type="synonym">Haematococcus pluvialis</name>
    <dbReference type="NCBI Taxonomy" id="44745"/>
    <lineage>
        <taxon>Eukaryota</taxon>
        <taxon>Viridiplantae</taxon>
        <taxon>Chlorophyta</taxon>
        <taxon>core chlorophytes</taxon>
        <taxon>Chlorophyceae</taxon>
        <taxon>CS clade</taxon>
        <taxon>Chlamydomonadales</taxon>
        <taxon>Haematococcaceae</taxon>
        <taxon>Haematococcus</taxon>
    </lineage>
</organism>
<accession>A0A699ZHQ2</accession>
<feature type="compositionally biased region" description="Basic and acidic residues" evidence="1">
    <location>
        <begin position="1"/>
        <end position="20"/>
    </location>
</feature>
<evidence type="ECO:0000313" key="3">
    <source>
        <dbReference type="Proteomes" id="UP000485058"/>
    </source>
</evidence>
<sequence>MDKDAQREAKANSPEMKGKMDNAAAARIQAAEAKAHGGTVAAEGFAARAQAAAAHNEAPGKK</sequence>
<name>A0A699ZHQ2_HAELA</name>
<feature type="non-terminal residue" evidence="2">
    <location>
        <position position="1"/>
    </location>
</feature>
<evidence type="ECO:0000313" key="2">
    <source>
        <dbReference type="EMBL" id="GFH18586.1"/>
    </source>
</evidence>
<keyword evidence="3" id="KW-1185">Reference proteome</keyword>
<reference evidence="2 3" key="1">
    <citation type="submission" date="2020-02" db="EMBL/GenBank/DDBJ databases">
        <title>Draft genome sequence of Haematococcus lacustris strain NIES-144.</title>
        <authorList>
            <person name="Morimoto D."/>
            <person name="Nakagawa S."/>
            <person name="Yoshida T."/>
            <person name="Sawayama S."/>
        </authorList>
    </citation>
    <scope>NUCLEOTIDE SEQUENCE [LARGE SCALE GENOMIC DNA]</scope>
    <source>
        <strain evidence="2 3">NIES-144</strain>
    </source>
</reference>
<gene>
    <name evidence="2" type="ORF">HaLaN_15416</name>
</gene>
<protein>
    <submittedName>
        <fullName evidence="2">SMP domain-containing protein</fullName>
    </submittedName>
</protein>
<feature type="region of interest" description="Disordered" evidence="1">
    <location>
        <begin position="1"/>
        <end position="24"/>
    </location>
</feature>
<evidence type="ECO:0000256" key="1">
    <source>
        <dbReference type="SAM" id="MobiDB-lite"/>
    </source>
</evidence>
<dbReference type="EMBL" id="BLLF01001324">
    <property type="protein sequence ID" value="GFH18586.1"/>
    <property type="molecule type" value="Genomic_DNA"/>
</dbReference>